<organism evidence="5 6">
    <name type="scientific">Siculibacillus lacustris</name>
    <dbReference type="NCBI Taxonomy" id="1549641"/>
    <lineage>
        <taxon>Bacteria</taxon>
        <taxon>Pseudomonadati</taxon>
        <taxon>Pseudomonadota</taxon>
        <taxon>Alphaproteobacteria</taxon>
        <taxon>Hyphomicrobiales</taxon>
        <taxon>Ancalomicrobiaceae</taxon>
        <taxon>Siculibacillus</taxon>
    </lineage>
</organism>
<dbReference type="PANTHER" id="PTHR12526">
    <property type="entry name" value="GLYCOSYLTRANSFERASE"/>
    <property type="match status" value="1"/>
</dbReference>
<keyword evidence="2 5" id="KW-0808">Transferase</keyword>
<dbReference type="RefSeq" id="WP_131307129.1">
    <property type="nucleotide sequence ID" value="NZ_SJFN01000006.1"/>
</dbReference>
<dbReference type="Gene3D" id="3.40.50.2000">
    <property type="entry name" value="Glycogen Phosphorylase B"/>
    <property type="match status" value="2"/>
</dbReference>
<feature type="domain" description="Glycosyl transferase family 1" evidence="3">
    <location>
        <begin position="186"/>
        <end position="326"/>
    </location>
</feature>
<dbReference type="CDD" id="cd03811">
    <property type="entry name" value="GT4_GT28_WabH-like"/>
    <property type="match status" value="1"/>
</dbReference>
<gene>
    <name evidence="5" type="ORF">EYW49_05775</name>
</gene>
<name>A0A4Q9VUD6_9HYPH</name>
<protein>
    <submittedName>
        <fullName evidence="5">Glycosyltransferase</fullName>
    </submittedName>
</protein>
<dbReference type="GO" id="GO:0016757">
    <property type="term" value="F:glycosyltransferase activity"/>
    <property type="evidence" value="ECO:0007669"/>
    <property type="project" value="UniProtKB-KW"/>
</dbReference>
<evidence type="ECO:0000313" key="5">
    <source>
        <dbReference type="EMBL" id="TBW39765.1"/>
    </source>
</evidence>
<evidence type="ECO:0000313" key="6">
    <source>
        <dbReference type="Proteomes" id="UP000292781"/>
    </source>
</evidence>
<dbReference type="Pfam" id="PF13439">
    <property type="entry name" value="Glyco_transf_4"/>
    <property type="match status" value="1"/>
</dbReference>
<evidence type="ECO:0000259" key="4">
    <source>
        <dbReference type="Pfam" id="PF13439"/>
    </source>
</evidence>
<dbReference type="EMBL" id="SJFN01000006">
    <property type="protein sequence ID" value="TBW39765.1"/>
    <property type="molecule type" value="Genomic_DNA"/>
</dbReference>
<feature type="domain" description="Glycosyltransferase subfamily 4-like N-terminal" evidence="4">
    <location>
        <begin position="16"/>
        <end position="172"/>
    </location>
</feature>
<reference evidence="5 6" key="1">
    <citation type="submission" date="2019-02" db="EMBL/GenBank/DDBJ databases">
        <title>Siculibacillus lacustris gen. nov., sp. nov., a new rosette-forming bacterium isolated from a freshwater crater lake (Lake St. Ana, Romania).</title>
        <authorList>
            <person name="Felfoldi T."/>
            <person name="Marton Z."/>
            <person name="Szabo A."/>
            <person name="Mentes A."/>
            <person name="Boka K."/>
            <person name="Marialigeti K."/>
            <person name="Mathe I."/>
            <person name="Koncz M."/>
            <person name="Schumann P."/>
            <person name="Toth E."/>
        </authorList>
    </citation>
    <scope>NUCLEOTIDE SEQUENCE [LARGE SCALE GENOMIC DNA]</scope>
    <source>
        <strain evidence="5 6">SA-279</strain>
    </source>
</reference>
<proteinExistence type="predicted"/>
<dbReference type="InterPro" id="IPR028098">
    <property type="entry name" value="Glyco_trans_4-like_N"/>
</dbReference>
<dbReference type="AlphaFoldDB" id="A0A4Q9VUD6"/>
<evidence type="ECO:0000256" key="2">
    <source>
        <dbReference type="ARBA" id="ARBA00022679"/>
    </source>
</evidence>
<sequence length="365" mass="39614">MGKRRLLFYTPSLSGGGAERVWAVIASALARRGHDVTFAVDFQSDDNAEYLDRAVPRVVLARSHRRSLSELTRLVRRERFDVIFPAVGACDLKALAAAALAGRHTAVVLSYHGYYENETGRLSRAKFRLTALLTRLAARAVCVSDGLRRDVVERWGGDPKRCVRIYNPIHAEAPRPIPTMADLAARPDTILAVGRLIPIKGFDRLLRAFARLDRPQARLVILGQGEEHDRLLALAAELGVADRFELPGYVTRPWTWYAAAKCLALSSRFEAFGNVVVEALAAGLPVVATACDGPREILADPRHGTLVPIDDVAAMAAALEATLAAPGDPLPRIARAHDFSVAVAADAYETLIDEVVAAHPVTARA</sequence>
<keyword evidence="1" id="KW-0328">Glycosyltransferase</keyword>
<evidence type="ECO:0000256" key="1">
    <source>
        <dbReference type="ARBA" id="ARBA00022676"/>
    </source>
</evidence>
<dbReference type="SUPFAM" id="SSF53756">
    <property type="entry name" value="UDP-Glycosyltransferase/glycogen phosphorylase"/>
    <property type="match status" value="1"/>
</dbReference>
<dbReference type="Pfam" id="PF00534">
    <property type="entry name" value="Glycos_transf_1"/>
    <property type="match status" value="1"/>
</dbReference>
<dbReference type="PANTHER" id="PTHR12526:SF510">
    <property type="entry name" value="D-INOSITOL 3-PHOSPHATE GLYCOSYLTRANSFERASE"/>
    <property type="match status" value="1"/>
</dbReference>
<dbReference type="Proteomes" id="UP000292781">
    <property type="component" value="Unassembled WGS sequence"/>
</dbReference>
<keyword evidence="6" id="KW-1185">Reference proteome</keyword>
<comment type="caution">
    <text evidence="5">The sequence shown here is derived from an EMBL/GenBank/DDBJ whole genome shotgun (WGS) entry which is preliminary data.</text>
</comment>
<accession>A0A4Q9VUD6</accession>
<dbReference type="InterPro" id="IPR001296">
    <property type="entry name" value="Glyco_trans_1"/>
</dbReference>
<evidence type="ECO:0000259" key="3">
    <source>
        <dbReference type="Pfam" id="PF00534"/>
    </source>
</evidence>
<dbReference type="OrthoDB" id="9781738at2"/>